<accession>E9I0F2</accession>
<reference evidence="1 2" key="1">
    <citation type="journal article" date="2011" name="Science">
        <title>The ecoresponsive genome of Daphnia pulex.</title>
        <authorList>
            <person name="Colbourne J.K."/>
            <person name="Pfrender M.E."/>
            <person name="Gilbert D."/>
            <person name="Thomas W.K."/>
            <person name="Tucker A."/>
            <person name="Oakley T.H."/>
            <person name="Tokishita S."/>
            <person name="Aerts A."/>
            <person name="Arnold G.J."/>
            <person name="Basu M.K."/>
            <person name="Bauer D.J."/>
            <person name="Caceres C.E."/>
            <person name="Carmel L."/>
            <person name="Casola C."/>
            <person name="Choi J.H."/>
            <person name="Detter J.C."/>
            <person name="Dong Q."/>
            <person name="Dusheyko S."/>
            <person name="Eads B.D."/>
            <person name="Frohlich T."/>
            <person name="Geiler-Samerotte K.A."/>
            <person name="Gerlach D."/>
            <person name="Hatcher P."/>
            <person name="Jogdeo S."/>
            <person name="Krijgsveld J."/>
            <person name="Kriventseva E.V."/>
            <person name="Kultz D."/>
            <person name="Laforsch C."/>
            <person name="Lindquist E."/>
            <person name="Lopez J."/>
            <person name="Manak J.R."/>
            <person name="Muller J."/>
            <person name="Pangilinan J."/>
            <person name="Patwardhan R.P."/>
            <person name="Pitluck S."/>
            <person name="Pritham E.J."/>
            <person name="Rechtsteiner A."/>
            <person name="Rho M."/>
            <person name="Rogozin I.B."/>
            <person name="Sakarya O."/>
            <person name="Salamov A."/>
            <person name="Schaack S."/>
            <person name="Shapiro H."/>
            <person name="Shiga Y."/>
            <person name="Skalitzky C."/>
            <person name="Smith Z."/>
            <person name="Souvorov A."/>
            <person name="Sung W."/>
            <person name="Tang Z."/>
            <person name="Tsuchiya D."/>
            <person name="Tu H."/>
            <person name="Vos H."/>
            <person name="Wang M."/>
            <person name="Wolf Y.I."/>
            <person name="Yamagata H."/>
            <person name="Yamada T."/>
            <person name="Ye Y."/>
            <person name="Shaw J.R."/>
            <person name="Andrews J."/>
            <person name="Crease T.J."/>
            <person name="Tang H."/>
            <person name="Lucas S.M."/>
            <person name="Robertson H.M."/>
            <person name="Bork P."/>
            <person name="Koonin E.V."/>
            <person name="Zdobnov E.M."/>
            <person name="Grigoriev I.V."/>
            <person name="Lynch M."/>
            <person name="Boore J.L."/>
        </authorList>
    </citation>
    <scope>NUCLEOTIDE SEQUENCE [LARGE SCALE GENOMIC DNA]</scope>
</reference>
<dbReference type="EMBL" id="GL733527">
    <property type="protein sequence ID" value="EFX62529.1"/>
    <property type="molecule type" value="Genomic_DNA"/>
</dbReference>
<name>E9I0F2_DAPPU</name>
<protein>
    <submittedName>
        <fullName evidence="1">Uncharacterized protein</fullName>
    </submittedName>
</protein>
<dbReference type="KEGG" id="dpx:DAPPUDRAFT_336824"/>
<gene>
    <name evidence="1" type="ORF">DAPPUDRAFT_336824</name>
</gene>
<sequence>MDPVFKDKQGNLFKKEDVEDERYVLEAPDKDRIFITQDQLLPEKADKNSSMEAVKVIFLEKTSQELTKARAG</sequence>
<dbReference type="AlphaFoldDB" id="E9I0F2"/>
<dbReference type="InParanoid" id="E9I0F2"/>
<evidence type="ECO:0000313" key="2">
    <source>
        <dbReference type="Proteomes" id="UP000000305"/>
    </source>
</evidence>
<keyword evidence="2" id="KW-1185">Reference proteome</keyword>
<organism evidence="1 2">
    <name type="scientific">Daphnia pulex</name>
    <name type="common">Water flea</name>
    <dbReference type="NCBI Taxonomy" id="6669"/>
    <lineage>
        <taxon>Eukaryota</taxon>
        <taxon>Metazoa</taxon>
        <taxon>Ecdysozoa</taxon>
        <taxon>Arthropoda</taxon>
        <taxon>Crustacea</taxon>
        <taxon>Branchiopoda</taxon>
        <taxon>Diplostraca</taxon>
        <taxon>Cladocera</taxon>
        <taxon>Anomopoda</taxon>
        <taxon>Daphniidae</taxon>
        <taxon>Daphnia</taxon>
    </lineage>
</organism>
<dbReference type="HOGENOM" id="CLU_2724754_0_0_1"/>
<dbReference type="Proteomes" id="UP000000305">
    <property type="component" value="Unassembled WGS sequence"/>
</dbReference>
<evidence type="ECO:0000313" key="1">
    <source>
        <dbReference type="EMBL" id="EFX62529.1"/>
    </source>
</evidence>
<proteinExistence type="predicted"/>
<dbReference type="PhylomeDB" id="E9I0F2"/>